<evidence type="ECO:0000313" key="1">
    <source>
        <dbReference type="EMBL" id="EEI16182.1"/>
    </source>
</evidence>
<reference evidence="1" key="1">
    <citation type="submission" date="2009-01" db="EMBL/GenBank/DDBJ databases">
        <authorList>
            <person name="Qin X."/>
            <person name="Bachman B."/>
            <person name="Battles P."/>
            <person name="Bell A."/>
            <person name="Bess C."/>
            <person name="Bickham C."/>
            <person name="Chaboub L."/>
            <person name="Chen D."/>
            <person name="Coyle M."/>
            <person name="Deiros D.R."/>
            <person name="Dinh H."/>
            <person name="Forbes L."/>
            <person name="Fowler G."/>
            <person name="Francisco L."/>
            <person name="Fu Q."/>
            <person name="Gubbala S."/>
            <person name="Hale W."/>
            <person name="Han Y."/>
            <person name="Hemphill L."/>
            <person name="Highlander S.K."/>
            <person name="Hirani K."/>
            <person name="Hogues M."/>
            <person name="Jackson L."/>
            <person name="Jakkamsetti A."/>
            <person name="Javaid M."/>
            <person name="Jiang H."/>
            <person name="Korchina V."/>
            <person name="Kovar C."/>
            <person name="Lara F."/>
            <person name="Lee S."/>
            <person name="Mata R."/>
            <person name="Mathew T."/>
            <person name="Moen C."/>
            <person name="Morales K."/>
            <person name="Munidasa M."/>
            <person name="Nazareth L."/>
            <person name="Ngo R."/>
            <person name="Nguyen L."/>
            <person name="Okwuonu G."/>
            <person name="Ongeri F."/>
            <person name="Patil S."/>
            <person name="Petrosino J."/>
            <person name="Pham C."/>
            <person name="Pham P."/>
            <person name="Pu L.-L."/>
            <person name="Puazo M."/>
            <person name="Raj R."/>
            <person name="Reid J."/>
            <person name="Rouhana J."/>
            <person name="Saada N."/>
            <person name="Shang Y."/>
            <person name="Simmons D."/>
            <person name="Thornton R."/>
            <person name="Warren J."/>
            <person name="Weissenberger G."/>
            <person name="Zhang J."/>
            <person name="Zhang L."/>
            <person name="Zhou C."/>
            <person name="Zhu D."/>
            <person name="Muzny D."/>
            <person name="Worley K."/>
            <person name="Gibbs R."/>
        </authorList>
    </citation>
    <scope>NUCLEOTIDE SEQUENCE [LARGE SCALE GENOMIC DNA]</scope>
    <source>
        <strain evidence="1">DSM 44291</strain>
    </source>
</reference>
<dbReference type="EMBL" id="ACHJ01000163">
    <property type="protein sequence ID" value="EEI16182.1"/>
    <property type="molecule type" value="Genomic_DNA"/>
</dbReference>
<protein>
    <submittedName>
        <fullName evidence="1">Uncharacterized protein</fullName>
    </submittedName>
</protein>
<accession>C0XUB6</accession>
<keyword evidence="2" id="KW-1185">Reference proteome</keyword>
<dbReference type="AlphaFoldDB" id="C0XUB6"/>
<gene>
    <name evidence="1" type="ORF">HMPREF0298_2036</name>
</gene>
<organism evidence="1 2">
    <name type="scientific">Corynebacterium lipophiloflavum (strain ATCC 700352 / DSM 44291 / CCUG 37336 / JCM 10383 / DMMZ 1944)</name>
    <dbReference type="NCBI Taxonomy" id="525263"/>
    <lineage>
        <taxon>Bacteria</taxon>
        <taxon>Bacillati</taxon>
        <taxon>Actinomycetota</taxon>
        <taxon>Actinomycetes</taxon>
        <taxon>Mycobacteriales</taxon>
        <taxon>Corynebacteriaceae</taxon>
        <taxon>Corynebacterium</taxon>
    </lineage>
</organism>
<dbReference type="STRING" id="525263.HMPREF0298_2036"/>
<sequence>MTLNTSVPAHALTHWTVTPKGVKLLFVKIFRKAFARIFAQ</sequence>
<name>C0XUB6_CORLD</name>
<dbReference type="Proteomes" id="UP000006196">
    <property type="component" value="Unassembled WGS sequence"/>
</dbReference>
<evidence type="ECO:0000313" key="2">
    <source>
        <dbReference type="Proteomes" id="UP000006196"/>
    </source>
</evidence>
<dbReference type="HOGENOM" id="CLU_3288158_0_0_11"/>
<proteinExistence type="predicted"/>
<comment type="caution">
    <text evidence="1">The sequence shown here is derived from an EMBL/GenBank/DDBJ whole genome shotgun (WGS) entry which is preliminary data.</text>
</comment>